<dbReference type="Pfam" id="PF25310">
    <property type="entry name" value="VG15"/>
    <property type="match status" value="1"/>
</dbReference>
<dbReference type="EMBL" id="BAABKG010000001">
    <property type="protein sequence ID" value="GAA5143303.1"/>
    <property type="molecule type" value="Genomic_DNA"/>
</dbReference>
<evidence type="ECO:0000313" key="2">
    <source>
        <dbReference type="Proteomes" id="UP001500221"/>
    </source>
</evidence>
<evidence type="ECO:0008006" key="3">
    <source>
        <dbReference type="Google" id="ProtNLM"/>
    </source>
</evidence>
<accession>A0ABP9PB63</accession>
<protein>
    <recommendedName>
        <fullName evidence="3">MuF-like minor capsid protein</fullName>
    </recommendedName>
</protein>
<reference evidence="2" key="1">
    <citation type="journal article" date="2019" name="Int. J. Syst. Evol. Microbiol.">
        <title>The Global Catalogue of Microorganisms (GCM) 10K type strain sequencing project: providing services to taxonomists for standard genome sequencing and annotation.</title>
        <authorList>
            <consortium name="The Broad Institute Genomics Platform"/>
            <consortium name="The Broad Institute Genome Sequencing Center for Infectious Disease"/>
            <person name="Wu L."/>
            <person name="Ma J."/>
        </authorList>
    </citation>
    <scope>NUCLEOTIDE SEQUENCE [LARGE SCALE GENOMIC DNA]</scope>
    <source>
        <strain evidence="2">JCM 18459</strain>
    </source>
</reference>
<organism evidence="1 2">
    <name type="scientific">Nocardioides marinquilinus</name>
    <dbReference type="NCBI Taxonomy" id="1210400"/>
    <lineage>
        <taxon>Bacteria</taxon>
        <taxon>Bacillati</taxon>
        <taxon>Actinomycetota</taxon>
        <taxon>Actinomycetes</taxon>
        <taxon>Propionibacteriales</taxon>
        <taxon>Nocardioidaceae</taxon>
        <taxon>Nocardioides</taxon>
    </lineage>
</organism>
<evidence type="ECO:0000313" key="1">
    <source>
        <dbReference type="EMBL" id="GAA5143303.1"/>
    </source>
</evidence>
<dbReference type="Proteomes" id="UP001500221">
    <property type="component" value="Unassembled WGS sequence"/>
</dbReference>
<sequence length="215" mass="22969">MALATLRAETAEVVGLAGQDLARLWSLVAAGASAETALRDLLPAIVTEYGALGAALAAEWYDDQRAKADVRGTFTAMPVPAEDRGAQALIGWALATATDDSSLRGLVLGGVQRRIADHARNTIATAAVEDPASAGWQRVGSGECQFCRQLIARGAVYTERTADFGAHDHCNCSAVSAWKGRPKPVKPFTPSLRFRSDEARDAHNERTREWLASHT</sequence>
<dbReference type="InterPro" id="IPR057369">
    <property type="entry name" value="VG15"/>
</dbReference>
<name>A0ABP9PB63_9ACTN</name>
<proteinExistence type="predicted"/>
<gene>
    <name evidence="1" type="ORF">GCM10023340_08430</name>
</gene>
<comment type="caution">
    <text evidence="1">The sequence shown here is derived from an EMBL/GenBank/DDBJ whole genome shotgun (WGS) entry which is preliminary data.</text>
</comment>
<keyword evidence="2" id="KW-1185">Reference proteome</keyword>